<dbReference type="SUPFAM" id="SSF54160">
    <property type="entry name" value="Chromo domain-like"/>
    <property type="match status" value="1"/>
</dbReference>
<dbReference type="InterPro" id="IPR016197">
    <property type="entry name" value="Chromo-like_dom_sf"/>
</dbReference>
<gene>
    <name evidence="2" type="ORF">Pfra01_000802100</name>
</gene>
<evidence type="ECO:0000313" key="3">
    <source>
        <dbReference type="Proteomes" id="UP001165121"/>
    </source>
</evidence>
<dbReference type="CDD" id="cd00024">
    <property type="entry name" value="CD_CSD"/>
    <property type="match status" value="1"/>
</dbReference>
<dbReference type="Pfam" id="PF24626">
    <property type="entry name" value="SH3_Tf2-1"/>
    <property type="match status" value="1"/>
</dbReference>
<comment type="caution">
    <text evidence="2">The sequence shown here is derived from an EMBL/GenBank/DDBJ whole genome shotgun (WGS) entry which is preliminary data.</text>
</comment>
<reference evidence="2" key="1">
    <citation type="submission" date="2023-04" db="EMBL/GenBank/DDBJ databases">
        <title>Phytophthora fragariaefolia NBRC 109709.</title>
        <authorList>
            <person name="Ichikawa N."/>
            <person name="Sato H."/>
            <person name="Tonouchi N."/>
        </authorList>
    </citation>
    <scope>NUCLEOTIDE SEQUENCE</scope>
    <source>
        <strain evidence="2">NBRC 109709</strain>
    </source>
</reference>
<proteinExistence type="predicted"/>
<name>A0A9W6X772_9STRA</name>
<accession>A0A9W6X772</accession>
<dbReference type="Gene3D" id="2.40.50.40">
    <property type="match status" value="1"/>
</dbReference>
<dbReference type="AlphaFoldDB" id="A0A9W6X772"/>
<dbReference type="InterPro" id="IPR000953">
    <property type="entry name" value="Chromo/chromo_shadow_dom"/>
</dbReference>
<dbReference type="Proteomes" id="UP001165121">
    <property type="component" value="Unassembled WGS sequence"/>
</dbReference>
<dbReference type="PROSITE" id="PS50013">
    <property type="entry name" value="CHROMO_2"/>
    <property type="match status" value="1"/>
</dbReference>
<dbReference type="Pfam" id="PF00385">
    <property type="entry name" value="Chromo"/>
    <property type="match status" value="1"/>
</dbReference>
<protein>
    <submittedName>
        <fullName evidence="2">Unnamed protein product</fullName>
    </submittedName>
</protein>
<evidence type="ECO:0000259" key="1">
    <source>
        <dbReference type="PROSITE" id="PS50013"/>
    </source>
</evidence>
<dbReference type="InterPro" id="IPR056924">
    <property type="entry name" value="SH3_Tf2-1"/>
</dbReference>
<feature type="domain" description="Chromo" evidence="1">
    <location>
        <begin position="165"/>
        <end position="210"/>
    </location>
</feature>
<keyword evidence="3" id="KW-1185">Reference proteome</keyword>
<dbReference type="InterPro" id="IPR023780">
    <property type="entry name" value="Chromo_domain"/>
</dbReference>
<sequence length="233" mass="26062">MTESQGKPKEHADARDRNNLASYSVGDLVLLNAKTLPTYAVSSVFNTKLGPHYIGIFKVVAKKGLAYTLHLPKKMRTHPVLCVGLLKPYEDPAQVRMEDPQQRARGAHSASPTPTLVAQQALGSEAQPSSATSSPLAQLVAQSGASQMRSLPPPALLGEQGSLHYHLERILAKRRCRKHNQYLVKWRGYPNSWEFEVPLRQDCPDVVDAFDLWDQKRPEVLRPIRRSPRSSRQ</sequence>
<dbReference type="SMART" id="SM00298">
    <property type="entry name" value="CHROMO"/>
    <property type="match status" value="1"/>
</dbReference>
<evidence type="ECO:0000313" key="2">
    <source>
        <dbReference type="EMBL" id="GMF32984.1"/>
    </source>
</evidence>
<dbReference type="OrthoDB" id="2630497at2759"/>
<organism evidence="2 3">
    <name type="scientific">Phytophthora fragariaefolia</name>
    <dbReference type="NCBI Taxonomy" id="1490495"/>
    <lineage>
        <taxon>Eukaryota</taxon>
        <taxon>Sar</taxon>
        <taxon>Stramenopiles</taxon>
        <taxon>Oomycota</taxon>
        <taxon>Peronosporomycetes</taxon>
        <taxon>Peronosporales</taxon>
        <taxon>Peronosporaceae</taxon>
        <taxon>Phytophthora</taxon>
    </lineage>
</organism>
<dbReference type="EMBL" id="BSXT01000718">
    <property type="protein sequence ID" value="GMF32984.1"/>
    <property type="molecule type" value="Genomic_DNA"/>
</dbReference>